<sequence length="203" mass="22481">MSALRTSLRPRAVKAVSRFQRAPLQAIRFETNSAASSSSSTLTSTANPLTWPEYLTLRHRRRVLAQLFSIPGALGGLIGGGAYFGSLEADPTQPIFGVEPMFVYAGATLGCMGLGYLAGPTVGSLIFKAMNGSRNKAIEVMDKRFYEHVKARRVDPSYQSVNNPTPDYYGEKIKSLPTYRRWLRDQAAYRRKALHGMKEMEAL</sequence>
<dbReference type="EMBL" id="JASBWT010000008">
    <property type="protein sequence ID" value="KAJ9102443.1"/>
    <property type="molecule type" value="Genomic_DNA"/>
</dbReference>
<evidence type="ECO:0000313" key="2">
    <source>
        <dbReference type="Proteomes" id="UP001227268"/>
    </source>
</evidence>
<comment type="caution">
    <text evidence="1">The sequence shown here is derived from an EMBL/GenBank/DDBJ whole genome shotgun (WGS) entry which is preliminary data.</text>
</comment>
<keyword evidence="2" id="KW-1185">Reference proteome</keyword>
<protein>
    <submittedName>
        <fullName evidence="1">Uncharacterized protein</fullName>
    </submittedName>
</protein>
<organism evidence="1 2">
    <name type="scientific">Naganishia friedmannii</name>
    <dbReference type="NCBI Taxonomy" id="89922"/>
    <lineage>
        <taxon>Eukaryota</taxon>
        <taxon>Fungi</taxon>
        <taxon>Dikarya</taxon>
        <taxon>Basidiomycota</taxon>
        <taxon>Agaricomycotina</taxon>
        <taxon>Tremellomycetes</taxon>
        <taxon>Filobasidiales</taxon>
        <taxon>Filobasidiaceae</taxon>
        <taxon>Naganishia</taxon>
    </lineage>
</organism>
<reference evidence="1" key="1">
    <citation type="submission" date="2023-04" db="EMBL/GenBank/DDBJ databases">
        <title>Draft Genome sequencing of Naganishia species isolated from polar environments using Oxford Nanopore Technology.</title>
        <authorList>
            <person name="Leo P."/>
            <person name="Venkateswaran K."/>
        </authorList>
    </citation>
    <scope>NUCLEOTIDE SEQUENCE</scope>
    <source>
        <strain evidence="1">MNA-CCFEE 5423</strain>
    </source>
</reference>
<accession>A0ACC2VSS2</accession>
<proteinExistence type="predicted"/>
<gene>
    <name evidence="1" type="ORF">QFC21_002843</name>
</gene>
<name>A0ACC2VSS2_9TREE</name>
<evidence type="ECO:0000313" key="1">
    <source>
        <dbReference type="EMBL" id="KAJ9102443.1"/>
    </source>
</evidence>
<dbReference type="Proteomes" id="UP001227268">
    <property type="component" value="Unassembled WGS sequence"/>
</dbReference>